<evidence type="ECO:0000313" key="2">
    <source>
        <dbReference type="Proteomes" id="UP000257109"/>
    </source>
</evidence>
<dbReference type="AlphaFoldDB" id="A0A371ESB6"/>
<sequence length="98" mass="10644">MREDKEAWREDRGAQEVWKVATSAWAESRSICSSTIRTCPECTSGTSKLSTIDSTISGVTIPIIATIENASSRQFTISRGPDEAISNKQSGVSANYDL</sequence>
<name>A0A371ESB6_MUCPR</name>
<dbReference type="EMBL" id="QJKJ01012326">
    <property type="protein sequence ID" value="RDX68940.1"/>
    <property type="molecule type" value="Genomic_DNA"/>
</dbReference>
<proteinExistence type="predicted"/>
<keyword evidence="2" id="KW-1185">Reference proteome</keyword>
<organism evidence="1 2">
    <name type="scientific">Mucuna pruriens</name>
    <name type="common">Velvet bean</name>
    <name type="synonym">Dolichos pruriens</name>
    <dbReference type="NCBI Taxonomy" id="157652"/>
    <lineage>
        <taxon>Eukaryota</taxon>
        <taxon>Viridiplantae</taxon>
        <taxon>Streptophyta</taxon>
        <taxon>Embryophyta</taxon>
        <taxon>Tracheophyta</taxon>
        <taxon>Spermatophyta</taxon>
        <taxon>Magnoliopsida</taxon>
        <taxon>eudicotyledons</taxon>
        <taxon>Gunneridae</taxon>
        <taxon>Pentapetalae</taxon>
        <taxon>rosids</taxon>
        <taxon>fabids</taxon>
        <taxon>Fabales</taxon>
        <taxon>Fabaceae</taxon>
        <taxon>Papilionoideae</taxon>
        <taxon>50 kb inversion clade</taxon>
        <taxon>NPAAA clade</taxon>
        <taxon>indigoferoid/millettioid clade</taxon>
        <taxon>Phaseoleae</taxon>
        <taxon>Mucuna</taxon>
    </lineage>
</organism>
<feature type="non-terminal residue" evidence="1">
    <location>
        <position position="1"/>
    </location>
</feature>
<dbReference type="Proteomes" id="UP000257109">
    <property type="component" value="Unassembled WGS sequence"/>
</dbReference>
<comment type="caution">
    <text evidence="1">The sequence shown here is derived from an EMBL/GenBank/DDBJ whole genome shotgun (WGS) entry which is preliminary data.</text>
</comment>
<accession>A0A371ESB6</accession>
<protein>
    <submittedName>
        <fullName evidence="1">Uncharacterized protein</fullName>
    </submittedName>
</protein>
<gene>
    <name evidence="1" type="ORF">CR513_52015</name>
</gene>
<reference evidence="1" key="1">
    <citation type="submission" date="2018-05" db="EMBL/GenBank/DDBJ databases">
        <title>Draft genome of Mucuna pruriens seed.</title>
        <authorList>
            <person name="Nnadi N.E."/>
            <person name="Vos R."/>
            <person name="Hasami M.H."/>
            <person name="Devisetty U.K."/>
            <person name="Aguiy J.C."/>
        </authorList>
    </citation>
    <scope>NUCLEOTIDE SEQUENCE [LARGE SCALE GENOMIC DNA]</scope>
    <source>
        <strain evidence="1">JCA_2017</strain>
    </source>
</reference>
<evidence type="ECO:0000313" key="1">
    <source>
        <dbReference type="EMBL" id="RDX68940.1"/>
    </source>
</evidence>